<dbReference type="InterPro" id="IPR002591">
    <property type="entry name" value="Phosphodiest/P_Trfase"/>
</dbReference>
<evidence type="ECO:0000313" key="2">
    <source>
        <dbReference type="Proteomes" id="UP000295680"/>
    </source>
</evidence>
<evidence type="ECO:0000313" key="1">
    <source>
        <dbReference type="EMBL" id="TCO62437.1"/>
    </source>
</evidence>
<comment type="caution">
    <text evidence="1">The sequence shown here is derived from an EMBL/GenBank/DDBJ whole genome shotgun (WGS) entry which is preliminary data.</text>
</comment>
<proteinExistence type="predicted"/>
<dbReference type="AlphaFoldDB" id="A0A4R2JTH5"/>
<keyword evidence="2" id="KW-1185">Reference proteome</keyword>
<gene>
    <name evidence="1" type="ORF">EV192_102575</name>
</gene>
<reference evidence="1 2" key="1">
    <citation type="submission" date="2019-03" db="EMBL/GenBank/DDBJ databases">
        <title>Genomic Encyclopedia of Type Strains, Phase IV (KMG-IV): sequencing the most valuable type-strain genomes for metagenomic binning, comparative biology and taxonomic classification.</title>
        <authorList>
            <person name="Goeker M."/>
        </authorList>
    </citation>
    <scope>NUCLEOTIDE SEQUENCE [LARGE SCALE GENOMIC DNA]</scope>
    <source>
        <strain evidence="1 2">DSM 45934</strain>
    </source>
</reference>
<organism evidence="1 2">
    <name type="scientific">Actinocrispum wychmicini</name>
    <dbReference type="NCBI Taxonomy" id="1213861"/>
    <lineage>
        <taxon>Bacteria</taxon>
        <taxon>Bacillati</taxon>
        <taxon>Actinomycetota</taxon>
        <taxon>Actinomycetes</taxon>
        <taxon>Pseudonocardiales</taxon>
        <taxon>Pseudonocardiaceae</taxon>
        <taxon>Actinocrispum</taxon>
    </lineage>
</organism>
<dbReference type="InterPro" id="IPR017850">
    <property type="entry name" value="Alkaline_phosphatase_core_sf"/>
</dbReference>
<dbReference type="RefSeq" id="WP_243726782.1">
    <property type="nucleotide sequence ID" value="NZ_SLWS01000002.1"/>
</dbReference>
<dbReference type="EMBL" id="SLWS01000002">
    <property type="protein sequence ID" value="TCO62437.1"/>
    <property type="molecule type" value="Genomic_DNA"/>
</dbReference>
<dbReference type="Proteomes" id="UP000295680">
    <property type="component" value="Unassembled WGS sequence"/>
</dbReference>
<accession>A0A4R2JTH5</accession>
<dbReference type="Pfam" id="PF01663">
    <property type="entry name" value="Phosphodiest"/>
    <property type="match status" value="1"/>
</dbReference>
<sequence length="379" mass="39961">MLVPRYGSGALSDVVPSLLAGLDVPGMVNTLSLPAARKVCLLLVDGLGWELLQRYAADAPFLAGLAGGSITAGFPATTGTSLAAIGTGVPSGEHGVVGYTFAAAPDQLINVLRWTSHASGKHVDLRDRFVPEEFQPLPTTFERAQEAGVLVRLVTEAAFEGSGLTRAVLRGGEFAGVLALGDLAAKAATALTAADRVFCYAYHSQLDLLGHVYGPGSAAWRFQLGHVDRLAAAIASDLPPDAMLVVTADHGMVLVGKDDKADFDTTPELQDGVRMLAGEPRVRHIYVEDNALDDVLTTWRAHLGDRAQVVPREEAIEAGWFGPRVLDRVRARIGDIVVATTGTAVVVRSGVEPMFTQMAGQHGSLTATEQLIPLLTLTS</sequence>
<protein>
    <submittedName>
        <fullName evidence="1">Putative AlkP superfamily pyrophosphatase or phosphodiesterase</fullName>
    </submittedName>
</protein>
<dbReference type="Gene3D" id="3.40.720.10">
    <property type="entry name" value="Alkaline Phosphatase, subunit A"/>
    <property type="match status" value="1"/>
</dbReference>
<dbReference type="SUPFAM" id="SSF53649">
    <property type="entry name" value="Alkaline phosphatase-like"/>
    <property type="match status" value="1"/>
</dbReference>
<name>A0A4R2JTH5_9PSEU</name>